<dbReference type="EMBL" id="QENQ01000001">
    <property type="protein sequence ID" value="PVX30597.1"/>
    <property type="molecule type" value="Genomic_DNA"/>
</dbReference>
<proteinExistence type="predicted"/>
<gene>
    <name evidence="1" type="ORF">DD559_15655</name>
</gene>
<reference evidence="1 2" key="1">
    <citation type="submission" date="2018-05" db="EMBL/GenBank/DDBJ databases">
        <title>Description of Sphingomonas pokkalii sp nov, isolated from the rhizosphere of saline tolerant pokkali rice and its draft genome analysis.</title>
        <authorList>
            <person name="Menon R."/>
            <person name="Kumari S."/>
            <person name="Rameshkumar N."/>
        </authorList>
    </citation>
    <scope>NUCLEOTIDE SEQUENCE [LARGE SCALE GENOMIC DNA]</scope>
    <source>
        <strain evidence="1 2">L3B27</strain>
    </source>
</reference>
<name>A0A2U0SGX8_9SPHN</name>
<dbReference type="AlphaFoldDB" id="A0A2U0SGX8"/>
<accession>A0A2U0SGX8</accession>
<evidence type="ECO:0000313" key="1">
    <source>
        <dbReference type="EMBL" id="PVX30597.1"/>
    </source>
</evidence>
<comment type="caution">
    <text evidence="1">The sequence shown here is derived from an EMBL/GenBank/DDBJ whole genome shotgun (WGS) entry which is preliminary data.</text>
</comment>
<dbReference type="Proteomes" id="UP000245890">
    <property type="component" value="Unassembled WGS sequence"/>
</dbReference>
<protein>
    <submittedName>
        <fullName evidence="1">Uncharacterized protein</fullName>
    </submittedName>
</protein>
<organism evidence="1 2">
    <name type="scientific">Sphingomonas pokkalii</name>
    <dbReference type="NCBI Taxonomy" id="2175090"/>
    <lineage>
        <taxon>Bacteria</taxon>
        <taxon>Pseudomonadati</taxon>
        <taxon>Pseudomonadota</taxon>
        <taxon>Alphaproteobacteria</taxon>
        <taxon>Sphingomonadales</taxon>
        <taxon>Sphingomonadaceae</taxon>
        <taxon>Sphingomonas</taxon>
    </lineage>
</organism>
<sequence length="74" mass="7833">MEGRFVSRDAAIADRAIAVQFDLGAMEPTLREEAAFPAGILLYAADLADMAHLAPLARRAAQIALVAPVRASAR</sequence>
<evidence type="ECO:0000313" key="2">
    <source>
        <dbReference type="Proteomes" id="UP000245890"/>
    </source>
</evidence>
<keyword evidence="2" id="KW-1185">Reference proteome</keyword>